<evidence type="ECO:0000313" key="2">
    <source>
        <dbReference type="EMBL" id="QSZ66425.1"/>
    </source>
</evidence>
<feature type="transmembrane region" description="Helical" evidence="1">
    <location>
        <begin position="34"/>
        <end position="59"/>
    </location>
</feature>
<gene>
    <name evidence="2" type="ORF">RJ40_02385</name>
</gene>
<dbReference type="Proteomes" id="UP001042704">
    <property type="component" value="Chromosome"/>
</dbReference>
<name>A0A8A3S2Q3_9EURY</name>
<organism evidence="2 3">
    <name type="scientific">Methanofollis aquaemaris</name>
    <dbReference type="NCBI Taxonomy" id="126734"/>
    <lineage>
        <taxon>Archaea</taxon>
        <taxon>Methanobacteriati</taxon>
        <taxon>Methanobacteriota</taxon>
        <taxon>Stenosarchaea group</taxon>
        <taxon>Methanomicrobia</taxon>
        <taxon>Methanomicrobiales</taxon>
        <taxon>Methanomicrobiaceae</taxon>
        <taxon>Methanofollis</taxon>
    </lineage>
</organism>
<evidence type="ECO:0000313" key="3">
    <source>
        <dbReference type="Proteomes" id="UP001042704"/>
    </source>
</evidence>
<reference evidence="2" key="1">
    <citation type="journal article" date="2001" name="Int. J. Syst. Evol. Microbiol.">
        <title>Methanofollis aquaemaris sp. nov., a methanogen isolated from an aquaculture fish pond.</title>
        <authorList>
            <person name="Lai M.C."/>
            <person name="Chen S.C."/>
        </authorList>
    </citation>
    <scope>NUCLEOTIDE SEQUENCE</scope>
    <source>
        <strain evidence="2">N2F9704</strain>
    </source>
</reference>
<keyword evidence="1" id="KW-0812">Transmembrane</keyword>
<dbReference type="EMBL" id="CP036172">
    <property type="protein sequence ID" value="QSZ66425.1"/>
    <property type="molecule type" value="Genomic_DNA"/>
</dbReference>
<evidence type="ECO:0000256" key="1">
    <source>
        <dbReference type="SAM" id="Phobius"/>
    </source>
</evidence>
<keyword evidence="1" id="KW-0472">Membrane</keyword>
<accession>A0A8A3S2Q3</accession>
<dbReference type="GeneID" id="76423174"/>
<sequence length="61" mass="6696">MILDITEPNAGGWINVTGIGPGWSLVPDLSWWPFFWPVLGFIVGLLIGLHFAGIVRAVLKH</sequence>
<protein>
    <submittedName>
        <fullName evidence="2">Uncharacterized protein</fullName>
    </submittedName>
</protein>
<keyword evidence="1" id="KW-1133">Transmembrane helix</keyword>
<dbReference type="AlphaFoldDB" id="A0A8A3S2Q3"/>
<dbReference type="RefSeq" id="WP_265581767.1">
    <property type="nucleotide sequence ID" value="NZ_CP036172.1"/>
</dbReference>
<reference evidence="2" key="2">
    <citation type="submission" date="2019-02" db="EMBL/GenBank/DDBJ databases">
        <authorList>
            <person name="Chen S.-C."/>
            <person name="Chien H.-H."/>
            <person name="Lai M.-C."/>
        </authorList>
    </citation>
    <scope>NUCLEOTIDE SEQUENCE</scope>
    <source>
        <strain evidence="2">N2F9704</strain>
    </source>
</reference>
<dbReference type="KEGG" id="maqe:RJ40_02385"/>
<keyword evidence="3" id="KW-1185">Reference proteome</keyword>
<proteinExistence type="predicted"/>